<dbReference type="InterPro" id="IPR026881">
    <property type="entry name" value="WYL_dom"/>
</dbReference>
<name>A0A919U9Z2_9ACTN</name>
<comment type="caution">
    <text evidence="3">The sequence shown here is derived from an EMBL/GenBank/DDBJ whole genome shotgun (WGS) entry which is preliminary data.</text>
</comment>
<reference evidence="3" key="1">
    <citation type="submission" date="2021-01" db="EMBL/GenBank/DDBJ databases">
        <title>Whole genome shotgun sequence of Dactylosporangium siamense NBRC 106093.</title>
        <authorList>
            <person name="Komaki H."/>
            <person name="Tamura T."/>
        </authorList>
    </citation>
    <scope>NUCLEOTIDE SEQUENCE</scope>
    <source>
        <strain evidence="3">NBRC 106093</strain>
    </source>
</reference>
<dbReference type="AlphaFoldDB" id="A0A919U9Z2"/>
<sequence length="789" mass="83802">MTTSLADHFRALPDDGLMALIRLRPDLVIPPPSDFSALAHRAQSRVAVARALDGLDTFTLEVLDALRYTRIGHTTSTESVLTLTAASGVEAARVRGAIDLLVQHGIAFGHDSALRVVGAVDEVCSPYPAGLGRPAAELDPLAGALVADAARLRRTLLAAPPAARAVLDRLAAGPPVGTVTPASLRSDPDSPVRWLVEQHLLVAVSRDAVELPVEVSLVLRRDGGPLGQLHPDPPQVQTPTRDAAQLDRAGAGQVLELVRNLETLIEAINADPPTVLRSGGMGVRELRRFAKLTGVDEPAAALLVEIAAAAGLLGEEIIDNKRVESVFLPTVAYDVWRAFGIAARWHRVAVTWLTMTRAPSLIGQRDDRDRPINALAPELSRPGAPAQRRAALQVLSELPPGATIAPSDVVDLLSWRTPRRVSRGAAAVVEANLAEAALLGLTGFDGLTGFGRLLLDEVVSGSIDTDDPLGLHAPDGAALTGSAALLDTLLPAPVDHVLLQADLSVIVPGPPEPTLAGELELLGVQESASVHRITAESVRRSLDAGYTAADLHALLARRSRTPVPQTLTYLIDDIARRHGGMRIGSANSYVRSDDETLIAEVLADRRLQPLMLRRLAPTVLTSRHTPARLLEALRDAGYPPVQEDATGAAVLTRPKARRGPPRPSWAHRGIEDPAAAARLSSPRLAGVIEQIRRGDAAARVARRAPVTVRANGTSTASHTEALEVLQQALRDKTRVWVGYVDSHGATASRLVRPVSMGGGYLRAEDERTEMLHTFALHRITAAAPEDASG</sequence>
<keyword evidence="4" id="KW-1185">Reference proteome</keyword>
<proteinExistence type="predicted"/>
<dbReference type="Proteomes" id="UP000660611">
    <property type="component" value="Unassembled WGS sequence"/>
</dbReference>
<feature type="domain" description="Helicase XPB/Ssl2 N-terminal" evidence="2">
    <location>
        <begin position="497"/>
        <end position="616"/>
    </location>
</feature>
<gene>
    <name evidence="3" type="ORF">Dsi01nite_054830</name>
</gene>
<organism evidence="3 4">
    <name type="scientific">Dactylosporangium siamense</name>
    <dbReference type="NCBI Taxonomy" id="685454"/>
    <lineage>
        <taxon>Bacteria</taxon>
        <taxon>Bacillati</taxon>
        <taxon>Actinomycetota</taxon>
        <taxon>Actinomycetes</taxon>
        <taxon>Micromonosporales</taxon>
        <taxon>Micromonosporaceae</taxon>
        <taxon>Dactylosporangium</taxon>
    </lineage>
</organism>
<evidence type="ECO:0000259" key="2">
    <source>
        <dbReference type="Pfam" id="PF13625"/>
    </source>
</evidence>
<feature type="domain" description="WYL" evidence="1">
    <location>
        <begin position="720"/>
        <end position="782"/>
    </location>
</feature>
<evidence type="ECO:0000313" key="4">
    <source>
        <dbReference type="Proteomes" id="UP000660611"/>
    </source>
</evidence>
<dbReference type="PROSITE" id="PS52050">
    <property type="entry name" value="WYL"/>
    <property type="match status" value="1"/>
</dbReference>
<protein>
    <recommendedName>
        <fullName evidence="5">Helicase XPB/Ssl2 N-terminal domain-containing protein</fullName>
    </recommendedName>
</protein>
<dbReference type="Pfam" id="PF13625">
    <property type="entry name" value="Helicase_C_3"/>
    <property type="match status" value="1"/>
</dbReference>
<dbReference type="EMBL" id="BONQ01000083">
    <property type="protein sequence ID" value="GIG47442.1"/>
    <property type="molecule type" value="Genomic_DNA"/>
</dbReference>
<dbReference type="InterPro" id="IPR032830">
    <property type="entry name" value="XPB/Ssl2_N"/>
</dbReference>
<dbReference type="RefSeq" id="WP_203849170.1">
    <property type="nucleotide sequence ID" value="NZ_BAAAVW010000018.1"/>
</dbReference>
<evidence type="ECO:0000259" key="1">
    <source>
        <dbReference type="Pfam" id="PF13280"/>
    </source>
</evidence>
<evidence type="ECO:0000313" key="3">
    <source>
        <dbReference type="EMBL" id="GIG47442.1"/>
    </source>
</evidence>
<evidence type="ECO:0008006" key="5">
    <source>
        <dbReference type="Google" id="ProtNLM"/>
    </source>
</evidence>
<dbReference type="Pfam" id="PF13280">
    <property type="entry name" value="WYL"/>
    <property type="match status" value="1"/>
</dbReference>
<accession>A0A919U9Z2</accession>